<reference evidence="2" key="1">
    <citation type="journal article" date="2014" name="Int. J. Syst. Evol. Microbiol.">
        <title>Complete genome sequence of Corynebacterium casei LMG S-19264T (=DSM 44701T), isolated from a smear-ripened cheese.</title>
        <authorList>
            <consortium name="US DOE Joint Genome Institute (JGI-PGF)"/>
            <person name="Walter F."/>
            <person name="Albersmeier A."/>
            <person name="Kalinowski J."/>
            <person name="Ruckert C."/>
        </authorList>
    </citation>
    <scope>NUCLEOTIDE SEQUENCE</scope>
    <source>
        <strain evidence="2">CGMCC 1.15082</strain>
    </source>
</reference>
<organism evidence="2 3">
    <name type="scientific">Brucella endophytica</name>
    <dbReference type="NCBI Taxonomy" id="1963359"/>
    <lineage>
        <taxon>Bacteria</taxon>
        <taxon>Pseudomonadati</taxon>
        <taxon>Pseudomonadota</taxon>
        <taxon>Alphaproteobacteria</taxon>
        <taxon>Hyphomicrobiales</taxon>
        <taxon>Brucellaceae</taxon>
        <taxon>Brucella/Ochrobactrum group</taxon>
        <taxon>Brucella</taxon>
    </lineage>
</organism>
<evidence type="ECO:0000313" key="3">
    <source>
        <dbReference type="Proteomes" id="UP000646478"/>
    </source>
</evidence>
<dbReference type="SMART" id="SM00530">
    <property type="entry name" value="HTH_XRE"/>
    <property type="match status" value="1"/>
</dbReference>
<evidence type="ECO:0000313" key="2">
    <source>
        <dbReference type="EMBL" id="GGA91178.1"/>
    </source>
</evidence>
<dbReference type="GO" id="GO:0003677">
    <property type="term" value="F:DNA binding"/>
    <property type="evidence" value="ECO:0007669"/>
    <property type="project" value="InterPro"/>
</dbReference>
<dbReference type="Pfam" id="PF01381">
    <property type="entry name" value="HTH_3"/>
    <property type="match status" value="1"/>
</dbReference>
<dbReference type="Gene3D" id="1.10.260.40">
    <property type="entry name" value="lambda repressor-like DNA-binding domains"/>
    <property type="match status" value="1"/>
</dbReference>
<dbReference type="Proteomes" id="UP000646478">
    <property type="component" value="Unassembled WGS sequence"/>
</dbReference>
<dbReference type="InterPro" id="IPR001387">
    <property type="entry name" value="Cro/C1-type_HTH"/>
</dbReference>
<accession>A0A916S9X8</accession>
<reference evidence="2" key="2">
    <citation type="submission" date="2020-09" db="EMBL/GenBank/DDBJ databases">
        <authorList>
            <person name="Sun Q."/>
            <person name="Zhou Y."/>
        </authorList>
    </citation>
    <scope>NUCLEOTIDE SEQUENCE</scope>
    <source>
        <strain evidence="2">CGMCC 1.15082</strain>
    </source>
</reference>
<keyword evidence="3" id="KW-1185">Reference proteome</keyword>
<proteinExistence type="predicted"/>
<gene>
    <name evidence="2" type="ORF">GCM10011491_18980</name>
</gene>
<name>A0A916S9X8_9HYPH</name>
<dbReference type="SUPFAM" id="SSF47413">
    <property type="entry name" value="lambda repressor-like DNA-binding domains"/>
    <property type="match status" value="1"/>
</dbReference>
<evidence type="ECO:0000259" key="1">
    <source>
        <dbReference type="PROSITE" id="PS50943"/>
    </source>
</evidence>
<comment type="caution">
    <text evidence="2">The sequence shown here is derived from an EMBL/GenBank/DDBJ whole genome shotgun (WGS) entry which is preliminary data.</text>
</comment>
<dbReference type="PROSITE" id="PS50943">
    <property type="entry name" value="HTH_CROC1"/>
    <property type="match status" value="1"/>
</dbReference>
<protein>
    <recommendedName>
        <fullName evidence="1">HTH cro/C1-type domain-containing protein</fullName>
    </recommendedName>
</protein>
<dbReference type="InterPro" id="IPR010982">
    <property type="entry name" value="Lambda_DNA-bd_dom_sf"/>
</dbReference>
<feature type="domain" description="HTH cro/C1-type" evidence="1">
    <location>
        <begin position="2"/>
        <end position="54"/>
    </location>
</feature>
<dbReference type="CDD" id="cd00093">
    <property type="entry name" value="HTH_XRE"/>
    <property type="match status" value="1"/>
</dbReference>
<dbReference type="EMBL" id="BMHH01000006">
    <property type="protein sequence ID" value="GGA91178.1"/>
    <property type="molecule type" value="Genomic_DNA"/>
</dbReference>
<sequence length="62" mass="6891">MQARKDAGVTQVELGKRLGQRQTFISKIELGERRLDAAEFIEACRAIPVDPYALMQKAEGAD</sequence>
<dbReference type="AlphaFoldDB" id="A0A916S9X8"/>